<sequence>MQENIAFCPKCKRKVQYRIRKNIIEEYKGVKVNVKENIGVCSQCNEDIFVTELETDNLKRLYQKYEEITGIKIKSKLANP</sequence>
<proteinExistence type="predicted"/>
<evidence type="ECO:0000313" key="2">
    <source>
        <dbReference type="Proteomes" id="UP000030014"/>
    </source>
</evidence>
<name>A0A0A0HZ05_CLOBO</name>
<protein>
    <submittedName>
        <fullName evidence="1">DNA-binding protein</fullName>
    </submittedName>
</protein>
<dbReference type="AlphaFoldDB" id="A0A0A0HZ05"/>
<organism evidence="1 2">
    <name type="scientific">Clostridium botulinum C/D str. DC5</name>
    <dbReference type="NCBI Taxonomy" id="1443128"/>
    <lineage>
        <taxon>Bacteria</taxon>
        <taxon>Bacillati</taxon>
        <taxon>Bacillota</taxon>
        <taxon>Clostridia</taxon>
        <taxon>Eubacteriales</taxon>
        <taxon>Clostridiaceae</taxon>
        <taxon>Clostridium</taxon>
    </lineage>
</organism>
<evidence type="ECO:0000313" key="1">
    <source>
        <dbReference type="EMBL" id="KGM93301.1"/>
    </source>
</evidence>
<dbReference type="RefSeq" id="WP_039260128.1">
    <property type="nucleotide sequence ID" value="NZ_JDRY01000170.1"/>
</dbReference>
<comment type="caution">
    <text evidence="1">The sequence shown here is derived from an EMBL/GenBank/DDBJ whole genome shotgun (WGS) entry which is preliminary data.</text>
</comment>
<reference evidence="1 2" key="1">
    <citation type="submission" date="2014-01" db="EMBL/GenBank/DDBJ databases">
        <title>Plasmidome dynamics in the species complex Clostridium novyi sensu lato converts strains of independent lineages into distinctly different pathogens.</title>
        <authorList>
            <person name="Skarin H."/>
            <person name="Segerman B."/>
        </authorList>
    </citation>
    <scope>NUCLEOTIDE SEQUENCE [LARGE SCALE GENOMIC DNA]</scope>
    <source>
        <strain evidence="1 2">DC5</strain>
    </source>
</reference>
<dbReference type="Proteomes" id="UP000030014">
    <property type="component" value="Unassembled WGS sequence"/>
</dbReference>
<dbReference type="Gene3D" id="3.10.20.860">
    <property type="match status" value="1"/>
</dbReference>
<keyword evidence="1" id="KW-0238">DNA-binding</keyword>
<gene>
    <name evidence="1" type="ORF">Z955_15070</name>
</gene>
<dbReference type="EMBL" id="JDRY01000170">
    <property type="protein sequence ID" value="KGM93301.1"/>
    <property type="molecule type" value="Genomic_DNA"/>
</dbReference>
<accession>A0A0A0HZ05</accession>
<dbReference type="GO" id="GO:0003677">
    <property type="term" value="F:DNA binding"/>
    <property type="evidence" value="ECO:0007669"/>
    <property type="project" value="UniProtKB-KW"/>
</dbReference>